<dbReference type="GO" id="GO:0004519">
    <property type="term" value="F:endonuclease activity"/>
    <property type="evidence" value="ECO:0007669"/>
    <property type="project" value="UniProtKB-KW"/>
</dbReference>
<sequence>NDGQRSFTRRFDNSTKDLSVLEQLHYHTINEPAYIKTLHASLEQADIDVHQDGGGTVEHARLKEDFKKSAVYQAGKLYFNEVEEIERSSRNWETYSLETRFEIQYQIACEESLDNLTGTKGGIIKPEPLVLDERFYRKAMQRISFYALDNLKRFFPKLTGIREFIRSDAYLGKLKITVSVPQSLDFTTVPAKDKLHLLENVLLRISENVRRNDQKVKGTYRFISQPVKEVIKDYSLHIDPSVAINQKITAAPTIGKKWYVYDNAILNQLEHRLIKMLEAFMPKLKARYDDIYVLRNDEQSTRFKLTEFGGVRGFMPDFIMILTRHSDNTYWQVFLEPKGDDRLLDDAWKERMLETLNDRERIVIDENEHVRLVGIKFFANSQMDVFVSDMQNKLNDGESLETSSLSLPL</sequence>
<organism evidence="1">
    <name type="scientific">Shigella boydii</name>
    <dbReference type="NCBI Taxonomy" id="621"/>
    <lineage>
        <taxon>Bacteria</taxon>
        <taxon>Pseudomonadati</taxon>
        <taxon>Pseudomonadota</taxon>
        <taxon>Gammaproteobacteria</taxon>
        <taxon>Enterobacterales</taxon>
        <taxon>Enterobacteriaceae</taxon>
        <taxon>Shigella</taxon>
    </lineage>
</organism>
<accession>A0A1S9JA87</accession>
<gene>
    <name evidence="1" type="ORF">AJR17_014525</name>
</gene>
<dbReference type="REBASE" id="195225">
    <property type="entry name" value="Sbo4868ORF14500P"/>
</dbReference>
<keyword evidence="1" id="KW-0255">Endonuclease</keyword>
<dbReference type="EMBL" id="MSJS02000059">
    <property type="protein sequence ID" value="OOO79834.1"/>
    <property type="molecule type" value="Genomic_DNA"/>
</dbReference>
<keyword evidence="1" id="KW-0378">Hydrolase</keyword>
<evidence type="ECO:0000313" key="1">
    <source>
        <dbReference type="EMBL" id="OOO79834.1"/>
    </source>
</evidence>
<reference evidence="1" key="1">
    <citation type="submission" date="2017-02" db="EMBL/GenBank/DDBJ databases">
        <title>Shigella draft genomes.</title>
        <authorList>
            <person name="Weis A.M."/>
            <person name="Weimer B.C."/>
            <person name="Gilpin B."/>
        </authorList>
    </citation>
    <scope>NUCLEOTIDE SEQUENCE [LARGE SCALE GENOMIC DNA]</scope>
    <source>
        <strain evidence="1">BCW_4868</strain>
    </source>
</reference>
<protein>
    <submittedName>
        <fullName evidence="1">Restriction endonuclease</fullName>
    </submittedName>
</protein>
<proteinExistence type="predicted"/>
<dbReference type="AlphaFoldDB" id="A0A1S9JA87"/>
<feature type="non-terminal residue" evidence="1">
    <location>
        <position position="1"/>
    </location>
</feature>
<comment type="caution">
    <text evidence="1">The sequence shown here is derived from an EMBL/GenBank/DDBJ whole genome shotgun (WGS) entry which is preliminary data.</text>
</comment>
<keyword evidence="1" id="KW-0540">Nuclease</keyword>
<name>A0A1S9JA87_SHIBO</name>
<dbReference type="Proteomes" id="UP000868349">
    <property type="component" value="Unassembled WGS sequence"/>
</dbReference>